<name>E9HAL4_DAPPU</name>
<dbReference type="Gene3D" id="3.40.50.300">
    <property type="entry name" value="P-loop containing nucleotide triphosphate hydrolases"/>
    <property type="match status" value="1"/>
</dbReference>
<dbReference type="KEGG" id="dpx:DAPPUDRAFT_327385"/>
<feature type="domain" description="Sulfotransferase" evidence="3">
    <location>
        <begin position="71"/>
        <end position="338"/>
    </location>
</feature>
<sequence>MTDPENPSVPPEVVPEWNIKFNPVEVNGDLKEHFTNYEQHGLMKSEPGGFLLTDEYARHAKEIARFQPRSDDVWVVTFPKCGTTWTQELVWMILNNCDPIGSKAPLIVRSPFLEYVSCWEVIESFNKTFPCLPPEHSKMLITLDMVEQMPSPRVIKSHLPFYLLNPKLLDTCKEKVVYVARNPKDVIVSYFHHHKLIQFHNFTEDVEKFAQYFMDDELLFSPFFPHIIEAWNKRHNPNMLFLFYEDLKKDLLGEIKKVATFLDKSLSEEQLTNLKEHLKFDTFSKNESVNMEMAKKLGGFNPDGHFIRKGKTGDWKNHFGPEVNKQIDEWMEKNLSGTDLKFTTELEFQD</sequence>
<dbReference type="eggNOG" id="KOG1584">
    <property type="taxonomic scope" value="Eukaryota"/>
</dbReference>
<dbReference type="InterPro" id="IPR027417">
    <property type="entry name" value="P-loop_NTPase"/>
</dbReference>
<dbReference type="Pfam" id="PF00685">
    <property type="entry name" value="Sulfotransfer_1"/>
    <property type="match status" value="1"/>
</dbReference>
<evidence type="ECO:0000256" key="1">
    <source>
        <dbReference type="ARBA" id="ARBA00005771"/>
    </source>
</evidence>
<dbReference type="GO" id="GO:0005737">
    <property type="term" value="C:cytoplasm"/>
    <property type="evidence" value="ECO:0000318"/>
    <property type="project" value="GO_Central"/>
</dbReference>
<dbReference type="EMBL" id="GL732612">
    <property type="protein sequence ID" value="EFX71244.1"/>
    <property type="molecule type" value="Genomic_DNA"/>
</dbReference>
<evidence type="ECO:0000259" key="3">
    <source>
        <dbReference type="Pfam" id="PF00685"/>
    </source>
</evidence>
<dbReference type="FunCoup" id="E9HAL4">
    <property type="interactions" value="16"/>
</dbReference>
<keyword evidence="5" id="KW-1185">Reference proteome</keyword>
<dbReference type="Proteomes" id="UP000000305">
    <property type="component" value="Unassembled WGS sequence"/>
</dbReference>
<evidence type="ECO:0000313" key="5">
    <source>
        <dbReference type="Proteomes" id="UP000000305"/>
    </source>
</evidence>
<dbReference type="PhylomeDB" id="E9HAL4"/>
<reference evidence="4 5" key="1">
    <citation type="journal article" date="2011" name="Science">
        <title>The ecoresponsive genome of Daphnia pulex.</title>
        <authorList>
            <person name="Colbourne J.K."/>
            <person name="Pfrender M.E."/>
            <person name="Gilbert D."/>
            <person name="Thomas W.K."/>
            <person name="Tucker A."/>
            <person name="Oakley T.H."/>
            <person name="Tokishita S."/>
            <person name="Aerts A."/>
            <person name="Arnold G.J."/>
            <person name="Basu M.K."/>
            <person name="Bauer D.J."/>
            <person name="Caceres C.E."/>
            <person name="Carmel L."/>
            <person name="Casola C."/>
            <person name="Choi J.H."/>
            <person name="Detter J.C."/>
            <person name="Dong Q."/>
            <person name="Dusheyko S."/>
            <person name="Eads B.D."/>
            <person name="Frohlich T."/>
            <person name="Geiler-Samerotte K.A."/>
            <person name="Gerlach D."/>
            <person name="Hatcher P."/>
            <person name="Jogdeo S."/>
            <person name="Krijgsveld J."/>
            <person name="Kriventseva E.V."/>
            <person name="Kultz D."/>
            <person name="Laforsch C."/>
            <person name="Lindquist E."/>
            <person name="Lopez J."/>
            <person name="Manak J.R."/>
            <person name="Muller J."/>
            <person name="Pangilinan J."/>
            <person name="Patwardhan R.P."/>
            <person name="Pitluck S."/>
            <person name="Pritham E.J."/>
            <person name="Rechtsteiner A."/>
            <person name="Rho M."/>
            <person name="Rogozin I.B."/>
            <person name="Sakarya O."/>
            <person name="Salamov A."/>
            <person name="Schaack S."/>
            <person name="Shapiro H."/>
            <person name="Shiga Y."/>
            <person name="Skalitzky C."/>
            <person name="Smith Z."/>
            <person name="Souvorov A."/>
            <person name="Sung W."/>
            <person name="Tang Z."/>
            <person name="Tsuchiya D."/>
            <person name="Tu H."/>
            <person name="Vos H."/>
            <person name="Wang M."/>
            <person name="Wolf Y.I."/>
            <person name="Yamagata H."/>
            <person name="Yamada T."/>
            <person name="Ye Y."/>
            <person name="Shaw J.R."/>
            <person name="Andrews J."/>
            <person name="Crease T.J."/>
            <person name="Tang H."/>
            <person name="Lucas S.M."/>
            <person name="Robertson H.M."/>
            <person name="Bork P."/>
            <person name="Koonin E.V."/>
            <person name="Zdobnov E.M."/>
            <person name="Grigoriev I.V."/>
            <person name="Lynch M."/>
            <person name="Boore J.L."/>
        </authorList>
    </citation>
    <scope>NUCLEOTIDE SEQUENCE [LARGE SCALE GENOMIC DNA]</scope>
</reference>
<dbReference type="PANTHER" id="PTHR11783">
    <property type="entry name" value="SULFOTRANSFERASE SULT"/>
    <property type="match status" value="1"/>
</dbReference>
<evidence type="ECO:0000313" key="4">
    <source>
        <dbReference type="EMBL" id="EFX71244.1"/>
    </source>
</evidence>
<dbReference type="SUPFAM" id="SSF52540">
    <property type="entry name" value="P-loop containing nucleoside triphosphate hydrolases"/>
    <property type="match status" value="1"/>
</dbReference>
<dbReference type="GO" id="GO:0051923">
    <property type="term" value="P:sulfation"/>
    <property type="evidence" value="ECO:0000318"/>
    <property type="project" value="GO_Central"/>
</dbReference>
<keyword evidence="2" id="KW-0808">Transferase</keyword>
<comment type="similarity">
    <text evidence="1">Belongs to the sulfotransferase 1 family.</text>
</comment>
<dbReference type="InterPro" id="IPR000863">
    <property type="entry name" value="Sulfotransferase_dom"/>
</dbReference>
<dbReference type="OMA" id="HATEFWR"/>
<dbReference type="AlphaFoldDB" id="E9HAL4"/>
<accession>E9HAL4</accession>
<dbReference type="HOGENOM" id="CLU_027239_1_1_1"/>
<dbReference type="GO" id="GO:0008146">
    <property type="term" value="F:sulfotransferase activity"/>
    <property type="evidence" value="ECO:0000318"/>
    <property type="project" value="GO_Central"/>
</dbReference>
<dbReference type="InParanoid" id="E9HAL4"/>
<evidence type="ECO:0000256" key="2">
    <source>
        <dbReference type="ARBA" id="ARBA00022679"/>
    </source>
</evidence>
<protein>
    <recommendedName>
        <fullName evidence="3">Sulfotransferase domain-containing protein</fullName>
    </recommendedName>
</protein>
<dbReference type="OrthoDB" id="205623at2759"/>
<proteinExistence type="inferred from homology"/>
<gene>
    <name evidence="4" type="ORF">DAPPUDRAFT_327385</name>
</gene>
<organism evidence="4 5">
    <name type="scientific">Daphnia pulex</name>
    <name type="common">Water flea</name>
    <dbReference type="NCBI Taxonomy" id="6669"/>
    <lineage>
        <taxon>Eukaryota</taxon>
        <taxon>Metazoa</taxon>
        <taxon>Ecdysozoa</taxon>
        <taxon>Arthropoda</taxon>
        <taxon>Crustacea</taxon>
        <taxon>Branchiopoda</taxon>
        <taxon>Diplostraca</taxon>
        <taxon>Cladocera</taxon>
        <taxon>Anomopoda</taxon>
        <taxon>Daphniidae</taxon>
        <taxon>Daphnia</taxon>
    </lineage>
</organism>